<dbReference type="AlphaFoldDB" id="A0A6J6NR61"/>
<name>A0A6J6NR61_9ZZZZ</name>
<accession>A0A6J6NR61</accession>
<reference evidence="1" key="1">
    <citation type="submission" date="2020-05" db="EMBL/GenBank/DDBJ databases">
        <authorList>
            <person name="Chiriac C."/>
            <person name="Salcher M."/>
            <person name="Ghai R."/>
            <person name="Kavagutti S V."/>
        </authorList>
    </citation>
    <scope>NUCLEOTIDE SEQUENCE</scope>
</reference>
<proteinExistence type="predicted"/>
<gene>
    <name evidence="1" type="ORF">UFOPK2334_01637</name>
</gene>
<organism evidence="1">
    <name type="scientific">freshwater metagenome</name>
    <dbReference type="NCBI Taxonomy" id="449393"/>
    <lineage>
        <taxon>unclassified sequences</taxon>
        <taxon>metagenomes</taxon>
        <taxon>ecological metagenomes</taxon>
    </lineage>
</organism>
<evidence type="ECO:0000313" key="1">
    <source>
        <dbReference type="EMBL" id="CAB4689241.1"/>
    </source>
</evidence>
<sequence length="505" mass="55539">MSASLETVRRLNAWAIGEPLARGNVINMHVADDEDLFIVSFLRMGGESRPWGVAYGTITDGPTVLTVPEGRNRQLVADMMAAFAPAILGHFRHPSYSKDGPAAYSTQPLRQVWLPGSSHIEMLHFIAAAYARSTWDRPDIAVLNALGNLANCLFIESQRPGQQTIVAATDALRNSYIFPATPVRQAHLGYLLGWLNGGTDRDSRMASAQAAEKLSVSTVLDPHVERTVLQPLVSAWGEARNEGNTSVMSEVSDDIQASLADELTARWHLAREAAETVRSDSRPVNAGVESLRIDTAKSFFRNWGEKALNELAEVDAFWPNVFTDYGARSAGFAYQLRAAQDQKARHFLVHGDQELQREELASGHGVICTITSVATDSPMWKVVFSYPDLPTLKHGDKLVIAGTPLIVLEVHEIDFDSHTMMLKPMWKNAKPKAGALGMVPTSKEWRGKELVLIDEMPYGIDERRATMTHRKKSSGSDITDLIVARPRRHAALDDDGPVLASGDDQ</sequence>
<dbReference type="EMBL" id="CAEZXA010000222">
    <property type="protein sequence ID" value="CAB4689241.1"/>
    <property type="molecule type" value="Genomic_DNA"/>
</dbReference>
<protein>
    <submittedName>
        <fullName evidence="1">Unannotated protein</fullName>
    </submittedName>
</protein>